<evidence type="ECO:0000313" key="3">
    <source>
        <dbReference type="Proteomes" id="UP001153365"/>
    </source>
</evidence>
<accession>A0AAV0B7B9</accession>
<sequence>MTQAKLSRRDLEKEKKRRKKALAASNSLLIRATSKGKLPTDTDYSQIAIDPLVPTPLTPSSSVTLIGNSVLENGSRSNPASYPPSLSSTPISQSGSLFYHASNGQAPEVERKKALIHRCRFVDYTPASITALACTPSTWDPNRHFGLPRPNSFPPRGVLAVGRGNGDIEIWVWSGEEAPGRSIESKKGHPVSQAWCLYQTLPGHVPSMPSTSTSQASKVEHLLFSHQVIPTDDEEATPEQMEEMLHSLPRLFGSNGADEVLEWEWDGPEAGIIKRLLPMPPSVAVWSLAVSPDSSRLAIGCDDGTIRLANIDNDQLEMIRKFDPCKTRLLSIAWGLSQTNNQKEPSDSTLKLGSSKSQEVEPYLVTGCADSSLRKWSLKTGRLTSKMNVDKLQGEQTLVWSIVVVGDTIISGDSIGNVTFWDSRSCCRKQTIRAHRADILCLAVSFDGSCVYSSGVDQKTCQLTSNRHPSNQGGLSFQWILTASRRLHSHDVRAMVISPSYGPFPRPVNDLSESDHFSNCPSLQVPVLVSGGLDMHLVLCPAAPPPSSFSPASSSQTKLNYNPISDSPSVTFSQSVHRRISYVTHSKPVVTVSRGASLMACRNSQKIDIWSIKSSSLFPEDKSLNFKASSQDLADAEDSWRKVTEMYLKCQTNLIAFAISPDGHWLVISDLYEVKLFLLVQTGEGNLKPRKVKDFDPFKSLSSKFRSQGASFIQFTPDSQRLVLASTFTKNLVVMSLDVEDHSNIRVLRKFKQHHGNLAQVQTGQRPIIKLSSGSIPTSKQDKCSTDEETVETDIDQSDCQNTVTILSVALSPDGQWLASCDSSFTLHIFDMDSMKHHCYIPMPNLFVSSLAFSPSMPSTLLVGFTNNSLQIINVETRSVPSWASWLCSKPPDALSRLRDSILGMTFAPISSNVICSDDVSTTGSQATPIGGLAGSTACSEKSSRSAAQKSASVAMIWGATWVCKMSILEPNRTNLQNSSVKRRRNNSDLNNQTTDENDSDMGKGKAMSFKVTHKYQPLILIDYLSGEHEMVAVERPFFGLLSSLPPTWQRTGVYGT</sequence>
<organism evidence="2 3">
    <name type="scientific">Phakopsora pachyrhizi</name>
    <name type="common">Asian soybean rust disease fungus</name>
    <dbReference type="NCBI Taxonomy" id="170000"/>
    <lineage>
        <taxon>Eukaryota</taxon>
        <taxon>Fungi</taxon>
        <taxon>Dikarya</taxon>
        <taxon>Basidiomycota</taxon>
        <taxon>Pucciniomycotina</taxon>
        <taxon>Pucciniomycetes</taxon>
        <taxon>Pucciniales</taxon>
        <taxon>Phakopsoraceae</taxon>
        <taxon>Phakopsora</taxon>
    </lineage>
</organism>
<evidence type="ECO:0008006" key="4">
    <source>
        <dbReference type="Google" id="ProtNLM"/>
    </source>
</evidence>
<dbReference type="SMART" id="SM00320">
    <property type="entry name" value="WD40"/>
    <property type="match status" value="7"/>
</dbReference>
<dbReference type="SUPFAM" id="SSF50978">
    <property type="entry name" value="WD40 repeat-like"/>
    <property type="match status" value="1"/>
</dbReference>
<protein>
    <recommendedName>
        <fullName evidence="4">U3 small nucleolar RNA-associated protein 4</fullName>
    </recommendedName>
</protein>
<dbReference type="SUPFAM" id="SSF101908">
    <property type="entry name" value="Putative isomerase YbhE"/>
    <property type="match status" value="1"/>
</dbReference>
<name>A0AAV0B7B9_PHAPC</name>
<dbReference type="InterPro" id="IPR001680">
    <property type="entry name" value="WD40_rpt"/>
</dbReference>
<feature type="region of interest" description="Disordered" evidence="1">
    <location>
        <begin position="1"/>
        <end position="24"/>
    </location>
</feature>
<comment type="caution">
    <text evidence="2">The sequence shown here is derived from an EMBL/GenBank/DDBJ whole genome shotgun (WGS) entry which is preliminary data.</text>
</comment>
<dbReference type="GO" id="GO:0000462">
    <property type="term" value="P:maturation of SSU-rRNA from tricistronic rRNA transcript (SSU-rRNA, 5.8S rRNA, LSU-rRNA)"/>
    <property type="evidence" value="ECO:0007669"/>
    <property type="project" value="InterPro"/>
</dbReference>
<gene>
    <name evidence="2" type="ORF">PPACK8108_LOCUS13861</name>
</gene>
<dbReference type="InterPro" id="IPR015943">
    <property type="entry name" value="WD40/YVTN_repeat-like_dom_sf"/>
</dbReference>
<dbReference type="InterPro" id="IPR036322">
    <property type="entry name" value="WD40_repeat_dom_sf"/>
</dbReference>
<evidence type="ECO:0000256" key="1">
    <source>
        <dbReference type="SAM" id="MobiDB-lite"/>
    </source>
</evidence>
<dbReference type="GO" id="GO:0034455">
    <property type="term" value="C:t-UTP complex"/>
    <property type="evidence" value="ECO:0007669"/>
    <property type="project" value="TreeGrafter"/>
</dbReference>
<dbReference type="Gene3D" id="2.130.10.10">
    <property type="entry name" value="YVTN repeat-like/Quinoprotein amine dehydrogenase"/>
    <property type="match status" value="3"/>
</dbReference>
<feature type="region of interest" description="Disordered" evidence="1">
    <location>
        <begin position="975"/>
        <end position="1005"/>
    </location>
</feature>
<dbReference type="PANTHER" id="PTHR44163:SF1">
    <property type="entry name" value="U3 SMALL NUCLEOLAR RNA-ASSOCIATED PROTEIN 4 HOMOLOG"/>
    <property type="match status" value="1"/>
</dbReference>
<dbReference type="Proteomes" id="UP001153365">
    <property type="component" value="Unassembled WGS sequence"/>
</dbReference>
<dbReference type="Pfam" id="PF00400">
    <property type="entry name" value="WD40"/>
    <property type="match status" value="3"/>
</dbReference>
<dbReference type="GO" id="GO:0030686">
    <property type="term" value="C:90S preribosome"/>
    <property type="evidence" value="ECO:0007669"/>
    <property type="project" value="InterPro"/>
</dbReference>
<dbReference type="PANTHER" id="PTHR44163">
    <property type="entry name" value="U3 SMALL NUCLEOLAR RNA-ASSOCIATED PROTEIN 4 HOMOLOG"/>
    <property type="match status" value="1"/>
</dbReference>
<dbReference type="EMBL" id="CALTRL010003499">
    <property type="protein sequence ID" value="CAH7681275.1"/>
    <property type="molecule type" value="Genomic_DNA"/>
</dbReference>
<dbReference type="AlphaFoldDB" id="A0AAV0B7B9"/>
<evidence type="ECO:0000313" key="2">
    <source>
        <dbReference type="EMBL" id="CAH7681275.1"/>
    </source>
</evidence>
<proteinExistence type="predicted"/>
<dbReference type="GO" id="GO:0032040">
    <property type="term" value="C:small-subunit processome"/>
    <property type="evidence" value="ECO:0007669"/>
    <property type="project" value="TreeGrafter"/>
</dbReference>
<dbReference type="InterPro" id="IPR046351">
    <property type="entry name" value="UTP4"/>
</dbReference>
<keyword evidence="3" id="KW-1185">Reference proteome</keyword>
<dbReference type="GO" id="GO:0003723">
    <property type="term" value="F:RNA binding"/>
    <property type="evidence" value="ECO:0007669"/>
    <property type="project" value="TreeGrafter"/>
</dbReference>
<reference evidence="2" key="1">
    <citation type="submission" date="2022-06" db="EMBL/GenBank/DDBJ databases">
        <authorList>
            <consortium name="SYNGENTA / RWTH Aachen University"/>
        </authorList>
    </citation>
    <scope>NUCLEOTIDE SEQUENCE</scope>
</reference>